<keyword evidence="12 17" id="KW-0598">Phosphotransferase system</keyword>
<feature type="binding site" evidence="20">
    <location>
        <position position="437"/>
    </location>
    <ligand>
        <name>Mg(2+)</name>
        <dbReference type="ChEBI" id="CHEBI:18420"/>
    </ligand>
</feature>
<keyword evidence="24" id="KW-0670">Pyruvate</keyword>
<keyword evidence="15 17" id="KW-0460">Magnesium</keyword>
<evidence type="ECO:0000256" key="12">
    <source>
        <dbReference type="ARBA" id="ARBA00022683"/>
    </source>
</evidence>
<comment type="subcellular location">
    <subcellularLocation>
        <location evidence="4 17">Cytoplasm</location>
    </subcellularLocation>
</comment>
<protein>
    <recommendedName>
        <fullName evidence="7 17">Phosphoenolpyruvate-protein phosphotransferase</fullName>
        <ecNumber evidence="6 17">2.7.3.9</ecNumber>
    </recommendedName>
    <alternativeName>
        <fullName evidence="16 17">Phosphotransferase system, enzyme I</fullName>
    </alternativeName>
</protein>
<dbReference type="InterPro" id="IPR040442">
    <property type="entry name" value="Pyrv_kinase-like_dom_sf"/>
</dbReference>
<dbReference type="InterPro" id="IPR008279">
    <property type="entry name" value="PEP-util_enz_mobile_dom"/>
</dbReference>
<evidence type="ECO:0000256" key="9">
    <source>
        <dbReference type="ARBA" id="ARBA00022490"/>
    </source>
</evidence>
<dbReference type="GO" id="GO:0008965">
    <property type="term" value="F:phosphoenolpyruvate-protein phosphotransferase activity"/>
    <property type="evidence" value="ECO:0007669"/>
    <property type="project" value="UniProtKB-EC"/>
</dbReference>
<dbReference type="PRINTS" id="PR01736">
    <property type="entry name" value="PHPHTRNFRASE"/>
</dbReference>
<dbReference type="EC" id="2.7.3.9" evidence="6 17"/>
<evidence type="ECO:0000256" key="13">
    <source>
        <dbReference type="ARBA" id="ARBA00022723"/>
    </source>
</evidence>
<dbReference type="PIRSF" id="PIRSF000732">
    <property type="entry name" value="PTS_enzyme_I"/>
    <property type="match status" value="1"/>
</dbReference>
<evidence type="ECO:0000256" key="18">
    <source>
        <dbReference type="PIRSR" id="PIRSR000732-1"/>
    </source>
</evidence>
<dbReference type="OrthoDB" id="9765468at2"/>
<evidence type="ECO:0000256" key="15">
    <source>
        <dbReference type="ARBA" id="ARBA00022842"/>
    </source>
</evidence>
<keyword evidence="9 17" id="KW-0963">Cytoplasm</keyword>
<feature type="active site" description="Proton donor" evidence="18">
    <location>
        <position position="508"/>
    </location>
</feature>
<dbReference type="SUPFAM" id="SSF47831">
    <property type="entry name" value="Enzyme I of the PEP:sugar phosphotransferase system HPr-binding (sub)domain"/>
    <property type="match status" value="1"/>
</dbReference>
<keyword evidence="8 17" id="KW-0813">Transport</keyword>
<evidence type="ECO:0000259" key="21">
    <source>
        <dbReference type="Pfam" id="PF00391"/>
    </source>
</evidence>
<organism evidence="24 25">
    <name type="scientific">Tautonia sociabilis</name>
    <dbReference type="NCBI Taxonomy" id="2080755"/>
    <lineage>
        <taxon>Bacteria</taxon>
        <taxon>Pseudomonadati</taxon>
        <taxon>Planctomycetota</taxon>
        <taxon>Planctomycetia</taxon>
        <taxon>Isosphaerales</taxon>
        <taxon>Isosphaeraceae</taxon>
        <taxon>Tautonia</taxon>
    </lineage>
</organism>
<feature type="binding site" evidence="19">
    <location>
        <position position="471"/>
    </location>
    <ligand>
        <name>phosphoenolpyruvate</name>
        <dbReference type="ChEBI" id="CHEBI:58702"/>
    </ligand>
</feature>
<evidence type="ECO:0000256" key="11">
    <source>
        <dbReference type="ARBA" id="ARBA00022679"/>
    </source>
</evidence>
<dbReference type="PANTHER" id="PTHR46244">
    <property type="entry name" value="PHOSPHOENOLPYRUVATE-PROTEIN PHOSPHOTRANSFERASE"/>
    <property type="match status" value="1"/>
</dbReference>
<dbReference type="NCBIfam" id="TIGR01417">
    <property type="entry name" value="PTS_I_fam"/>
    <property type="match status" value="1"/>
</dbReference>
<keyword evidence="10 17" id="KW-0762">Sugar transport</keyword>
<feature type="binding site" evidence="19">
    <location>
        <position position="336"/>
    </location>
    <ligand>
        <name>phosphoenolpyruvate</name>
        <dbReference type="ChEBI" id="CHEBI:58702"/>
    </ligand>
</feature>
<dbReference type="GO" id="GO:0009401">
    <property type="term" value="P:phosphoenolpyruvate-dependent sugar phosphotransferase system"/>
    <property type="evidence" value="ECO:0007669"/>
    <property type="project" value="UniProtKB-KW"/>
</dbReference>
<evidence type="ECO:0000256" key="6">
    <source>
        <dbReference type="ARBA" id="ARBA00012232"/>
    </source>
</evidence>
<reference evidence="24 25" key="2">
    <citation type="submission" date="2019-01" db="EMBL/GenBank/DDBJ databases">
        <title>Tautonia sociabilis, a novel thermotolerant planctomycete of Isosphaeraceae family, isolated from a 4000 m deep subterranean habitat.</title>
        <authorList>
            <person name="Kovaleva O.L."/>
            <person name="Elcheninov A.G."/>
            <person name="Van Heerden E."/>
            <person name="Toshchakov S.V."/>
            <person name="Novikov A."/>
            <person name="Bonch-Osmolovskaya E.A."/>
            <person name="Kublanov I.V."/>
        </authorList>
    </citation>
    <scope>NUCLEOTIDE SEQUENCE [LARGE SCALE GENOMIC DNA]</scope>
    <source>
        <strain evidence="24 25">GM2012</strain>
    </source>
</reference>
<evidence type="ECO:0000256" key="5">
    <source>
        <dbReference type="ARBA" id="ARBA00007837"/>
    </source>
</evidence>
<dbReference type="EMBL" id="RYZH01000029">
    <property type="protein sequence ID" value="RUL86883.1"/>
    <property type="molecule type" value="Genomic_DNA"/>
</dbReference>
<feature type="binding site" evidence="19">
    <location>
        <position position="300"/>
    </location>
    <ligand>
        <name>phosphoenolpyruvate</name>
        <dbReference type="ChEBI" id="CHEBI:58702"/>
    </ligand>
</feature>
<dbReference type="Gene3D" id="1.10.274.10">
    <property type="entry name" value="PtsI, HPr-binding domain"/>
    <property type="match status" value="1"/>
</dbReference>
<feature type="active site" description="Tele-phosphohistidine intermediate" evidence="18">
    <location>
        <position position="193"/>
    </location>
</feature>
<dbReference type="AlphaFoldDB" id="A0A432MI48"/>
<evidence type="ECO:0000259" key="23">
    <source>
        <dbReference type="Pfam" id="PF05524"/>
    </source>
</evidence>
<dbReference type="InterPro" id="IPR008731">
    <property type="entry name" value="PTS_EIN"/>
</dbReference>
<dbReference type="InterPro" id="IPR000121">
    <property type="entry name" value="PEP_util_C"/>
</dbReference>
<dbReference type="Pfam" id="PF05524">
    <property type="entry name" value="PEP-utilisers_N"/>
    <property type="match status" value="1"/>
</dbReference>
<dbReference type="SUPFAM" id="SSF51621">
    <property type="entry name" value="Phosphoenolpyruvate/pyruvate domain"/>
    <property type="match status" value="1"/>
</dbReference>
<comment type="function">
    <text evidence="3 17">General (non sugar-specific) component of the phosphoenolpyruvate-dependent sugar phosphotransferase system (sugar PTS). This major carbohydrate active-transport system catalyzes the phosphorylation of incoming sugar substrates concomitantly with their translocation across the cell membrane. Enzyme I transfers the phosphoryl group from phosphoenolpyruvate (PEP) to the phosphoryl carrier protein (HPr).</text>
</comment>
<dbReference type="InterPro" id="IPR024692">
    <property type="entry name" value="PTS_EI"/>
</dbReference>
<dbReference type="GO" id="GO:0046872">
    <property type="term" value="F:metal ion binding"/>
    <property type="evidence" value="ECO:0007669"/>
    <property type="project" value="UniProtKB-KW"/>
</dbReference>
<reference evidence="24 25" key="1">
    <citation type="submission" date="2018-12" db="EMBL/GenBank/DDBJ databases">
        <authorList>
            <person name="Toschakov S.V."/>
        </authorList>
    </citation>
    <scope>NUCLEOTIDE SEQUENCE [LARGE SCALE GENOMIC DNA]</scope>
    <source>
        <strain evidence="24 25">GM2012</strain>
    </source>
</reference>
<gene>
    <name evidence="24" type="primary">ptsP</name>
    <name evidence="24" type="ORF">TsocGM_15325</name>
</gene>
<evidence type="ECO:0000256" key="16">
    <source>
        <dbReference type="ARBA" id="ARBA00033235"/>
    </source>
</evidence>
<evidence type="ECO:0000256" key="20">
    <source>
        <dbReference type="PIRSR" id="PIRSR000732-3"/>
    </source>
</evidence>
<dbReference type="Pfam" id="PF02896">
    <property type="entry name" value="PEP-utilizers_C"/>
    <property type="match status" value="1"/>
</dbReference>
<comment type="similarity">
    <text evidence="5 17">Belongs to the PEP-utilizing enzyme family.</text>
</comment>
<dbReference type="InterPro" id="IPR050499">
    <property type="entry name" value="PEP-utilizing_PTS_enzyme"/>
</dbReference>
<dbReference type="SUPFAM" id="SSF52009">
    <property type="entry name" value="Phosphohistidine domain"/>
    <property type="match status" value="1"/>
</dbReference>
<evidence type="ECO:0000256" key="7">
    <source>
        <dbReference type="ARBA" id="ARBA00016544"/>
    </source>
</evidence>
<dbReference type="GO" id="GO:0005737">
    <property type="term" value="C:cytoplasm"/>
    <property type="evidence" value="ECO:0007669"/>
    <property type="project" value="UniProtKB-SubCell"/>
</dbReference>
<evidence type="ECO:0000313" key="24">
    <source>
        <dbReference type="EMBL" id="RUL86883.1"/>
    </source>
</evidence>
<keyword evidence="13 17" id="KW-0479">Metal-binding</keyword>
<dbReference type="InterPro" id="IPR023151">
    <property type="entry name" value="PEP_util_CS"/>
</dbReference>
<feature type="domain" description="PEP-utilising enzyme C-terminal" evidence="22">
    <location>
        <begin position="256"/>
        <end position="546"/>
    </location>
</feature>
<feature type="domain" description="Phosphotransferase system enzyme I N-terminal" evidence="23">
    <location>
        <begin position="5"/>
        <end position="128"/>
    </location>
</feature>
<dbReference type="Gene3D" id="3.20.20.60">
    <property type="entry name" value="Phosphoenolpyruvate-binding domains"/>
    <property type="match status" value="1"/>
</dbReference>
<dbReference type="Proteomes" id="UP000280296">
    <property type="component" value="Unassembled WGS sequence"/>
</dbReference>
<keyword evidence="14 17" id="KW-0418">Kinase</keyword>
<evidence type="ECO:0000313" key="25">
    <source>
        <dbReference type="Proteomes" id="UP000280296"/>
    </source>
</evidence>
<keyword evidence="11 17" id="KW-0808">Transferase</keyword>
<comment type="caution">
    <text evidence="24">The sequence shown here is derived from an EMBL/GenBank/DDBJ whole genome shotgun (WGS) entry which is preliminary data.</text>
</comment>
<feature type="binding site" evidence="19">
    <location>
        <begin position="460"/>
        <end position="461"/>
    </location>
    <ligand>
        <name>phosphoenolpyruvate</name>
        <dbReference type="ChEBI" id="CHEBI:58702"/>
    </ligand>
</feature>
<evidence type="ECO:0000256" key="10">
    <source>
        <dbReference type="ARBA" id="ARBA00022597"/>
    </source>
</evidence>
<proteinExistence type="inferred from homology"/>
<feature type="domain" description="PEP-utilising enzyme mobile" evidence="21">
    <location>
        <begin position="161"/>
        <end position="229"/>
    </location>
</feature>
<accession>A0A432MI48</accession>
<evidence type="ECO:0000256" key="8">
    <source>
        <dbReference type="ARBA" id="ARBA00022448"/>
    </source>
</evidence>
<keyword evidence="25" id="KW-1185">Reference proteome</keyword>
<dbReference type="Pfam" id="PF00391">
    <property type="entry name" value="PEP-utilizers"/>
    <property type="match status" value="1"/>
</dbReference>
<dbReference type="PROSITE" id="PS00742">
    <property type="entry name" value="PEP_ENZYMES_2"/>
    <property type="match status" value="1"/>
</dbReference>
<dbReference type="Gene3D" id="3.50.30.10">
    <property type="entry name" value="Phosphohistidine domain"/>
    <property type="match status" value="1"/>
</dbReference>
<dbReference type="PANTHER" id="PTHR46244:SF3">
    <property type="entry name" value="PHOSPHOENOLPYRUVATE-PROTEIN PHOSPHOTRANSFERASE"/>
    <property type="match status" value="1"/>
</dbReference>
<comment type="cofactor">
    <cofactor evidence="2 17 20">
        <name>Mg(2+)</name>
        <dbReference type="ChEBI" id="CHEBI:18420"/>
    </cofactor>
</comment>
<name>A0A432MI48_9BACT</name>
<evidence type="ECO:0000259" key="22">
    <source>
        <dbReference type="Pfam" id="PF02896"/>
    </source>
</evidence>
<dbReference type="InterPro" id="IPR036618">
    <property type="entry name" value="PtsI_HPr-bd_sf"/>
</dbReference>
<sequence length="591" mass="63226">MKILRGIAVSPGVAIGPVLVLAPRGPRLTRRAIPASAVAAERRRLDRALESARIEAEAAEGDARSRLGPQYADILAAHVRMIADPSLRREAAARIERDRIAAEHAVFDVLDGYARRLERLGTAHLAARAADVRDIQRRILEQLTGQPPSPAPANAPVEPLLLLAEDLTPSEAAALDPGRVLGFATESGGRTSHTAIIAAALEIPAVVGLGRVLDEARDCRSAIIDGDEGLVVLDPDEATLSRYRRQAVERATRFAELASLADLPTETADGQRVHLLGNIEFPAEVDACRERGADGIGLFRTEFFYLGTDGPPGELQQAEAYAAVIRALEGRPVTIRTLDLGSDKAEPGRAQHVEPNPALGLRSLRRSLREPNTFRTQLRAILRAAAETGGDVRVMFPLVTTLDEFRQAKATLRDVAAELQAEGIPARADLPVGAMIEVPAAAIMSDLLAKEVDFFSIGTNDLTQYILAADRTNETVADLYTSADPAVIRLIDMVARAAGDAGIEVTVCGSIAGEPLYTMLLLGLGIHRLSTPPHQLPEVKRVIRAARSEEARALAREALRCGSAAEVLDLLQRALRRALPDDPALAGDDGA</sequence>
<dbReference type="GO" id="GO:0016301">
    <property type="term" value="F:kinase activity"/>
    <property type="evidence" value="ECO:0007669"/>
    <property type="project" value="UniProtKB-KW"/>
</dbReference>
<evidence type="ECO:0000256" key="4">
    <source>
        <dbReference type="ARBA" id="ARBA00004496"/>
    </source>
</evidence>
<evidence type="ECO:0000256" key="1">
    <source>
        <dbReference type="ARBA" id="ARBA00000683"/>
    </source>
</evidence>
<dbReference type="InterPro" id="IPR006318">
    <property type="entry name" value="PTS_EI-like"/>
</dbReference>
<dbReference type="InterPro" id="IPR015813">
    <property type="entry name" value="Pyrv/PenolPyrv_kinase-like_dom"/>
</dbReference>
<feature type="binding site" evidence="20">
    <location>
        <position position="461"/>
    </location>
    <ligand>
        <name>Mg(2+)</name>
        <dbReference type="ChEBI" id="CHEBI:18420"/>
    </ligand>
</feature>
<dbReference type="InterPro" id="IPR036637">
    <property type="entry name" value="Phosphohistidine_dom_sf"/>
</dbReference>
<evidence type="ECO:0000256" key="3">
    <source>
        <dbReference type="ARBA" id="ARBA00002728"/>
    </source>
</evidence>
<evidence type="ECO:0000256" key="2">
    <source>
        <dbReference type="ARBA" id="ARBA00001946"/>
    </source>
</evidence>
<comment type="catalytic activity">
    <reaction evidence="1 17">
        <text>L-histidyl-[protein] + phosphoenolpyruvate = N(pros)-phospho-L-histidyl-[protein] + pyruvate</text>
        <dbReference type="Rhea" id="RHEA:23880"/>
        <dbReference type="Rhea" id="RHEA-COMP:9745"/>
        <dbReference type="Rhea" id="RHEA-COMP:9746"/>
        <dbReference type="ChEBI" id="CHEBI:15361"/>
        <dbReference type="ChEBI" id="CHEBI:29979"/>
        <dbReference type="ChEBI" id="CHEBI:58702"/>
        <dbReference type="ChEBI" id="CHEBI:64837"/>
        <dbReference type="EC" id="2.7.3.9"/>
    </reaction>
</comment>
<evidence type="ECO:0000256" key="19">
    <source>
        <dbReference type="PIRSR" id="PIRSR000732-2"/>
    </source>
</evidence>
<evidence type="ECO:0000256" key="14">
    <source>
        <dbReference type="ARBA" id="ARBA00022777"/>
    </source>
</evidence>
<evidence type="ECO:0000256" key="17">
    <source>
        <dbReference type="PIRNR" id="PIRNR000732"/>
    </source>
</evidence>